<dbReference type="SUPFAM" id="SSF53187">
    <property type="entry name" value="Zn-dependent exopeptidases"/>
    <property type="match status" value="1"/>
</dbReference>
<dbReference type="InterPro" id="IPR011650">
    <property type="entry name" value="Peptidase_M20_dimer"/>
</dbReference>
<comment type="caution">
    <text evidence="4">The sequence shown here is derived from an EMBL/GenBank/DDBJ whole genome shotgun (WGS) entry which is preliminary data.</text>
</comment>
<dbReference type="Gene3D" id="3.30.70.360">
    <property type="match status" value="1"/>
</dbReference>
<sequence>MSDINTKDFAKAVEDQVIGWRRELHQCPELGMKTVETEKIILRVLEEIGIDEVRSGIGGEDCHGVAAVIHGALPGKCLGIRADCDALPILEETGLSFASKNPGCMHACGHDGHTAMGLGIAKILYENRDKLKGTVKMIWQPGEEGDNGALKMIEDGVLENPKVDAMIGHHSGTSRFQEVAPAQIGWTHEPSSFCITGWWAKFHGKSAHIAEPHLGVDPLLAACYAVTELQAVLSREKQPNKPAICAVSMFHAGDKNNIIPDTCCLEGSIRSNNEEDQEYYYQRLREIFQGVAKTMRCTAEVGYGHYLGATDNDPEMVKKLVPIAEKVLGKENVIEVKIAIPGGEDFSEFTKRVPCVYYYHGGNFGDERDFPQHSSRFDLNEQTLWSGVAVMTQFAFDWQDM</sequence>
<dbReference type="InterPro" id="IPR002933">
    <property type="entry name" value="Peptidase_M20"/>
</dbReference>
<dbReference type="NCBIfam" id="TIGR01891">
    <property type="entry name" value="amidohydrolases"/>
    <property type="match status" value="1"/>
</dbReference>
<evidence type="ECO:0000256" key="1">
    <source>
        <dbReference type="ARBA" id="ARBA00022801"/>
    </source>
</evidence>
<dbReference type="Pfam" id="PF01546">
    <property type="entry name" value="Peptidase_M20"/>
    <property type="match status" value="1"/>
</dbReference>
<keyword evidence="2" id="KW-0479">Metal-binding</keyword>
<dbReference type="PATRIC" id="fig|742734.4.peg.1041"/>
<dbReference type="RefSeq" id="WP_007867126.1">
    <property type="nucleotide sequence ID" value="NZ_KQ235876.1"/>
</dbReference>
<evidence type="ECO:0000313" key="5">
    <source>
        <dbReference type="Proteomes" id="UP000037392"/>
    </source>
</evidence>
<dbReference type="GO" id="GO:0050118">
    <property type="term" value="F:N-acetyldiaminopimelate deacetylase activity"/>
    <property type="evidence" value="ECO:0007669"/>
    <property type="project" value="UniProtKB-ARBA"/>
</dbReference>
<organism evidence="4 5">
    <name type="scientific">[Clostridium] citroniae WAL-19142</name>
    <dbReference type="NCBI Taxonomy" id="742734"/>
    <lineage>
        <taxon>Bacteria</taxon>
        <taxon>Bacillati</taxon>
        <taxon>Bacillota</taxon>
        <taxon>Clostridia</taxon>
        <taxon>Lachnospirales</taxon>
        <taxon>Lachnospiraceae</taxon>
        <taxon>Enterocloster</taxon>
    </lineage>
</organism>
<dbReference type="Gene3D" id="3.40.630.10">
    <property type="entry name" value="Zn peptidases"/>
    <property type="match status" value="1"/>
</dbReference>
<feature type="binding site" evidence="2">
    <location>
        <position position="110"/>
    </location>
    <ligand>
        <name>Mn(2+)</name>
        <dbReference type="ChEBI" id="CHEBI:29035"/>
        <label>2</label>
    </ligand>
</feature>
<proteinExistence type="predicted"/>
<dbReference type="EMBL" id="ADLK01000006">
    <property type="protein sequence ID" value="KMW23190.1"/>
    <property type="molecule type" value="Genomic_DNA"/>
</dbReference>
<dbReference type="InterPro" id="IPR036264">
    <property type="entry name" value="Bact_exopeptidase_dim_dom"/>
</dbReference>
<gene>
    <name evidence="4" type="ORF">HMPREF9470_00981</name>
</gene>
<dbReference type="GO" id="GO:0019877">
    <property type="term" value="P:diaminopimelate biosynthetic process"/>
    <property type="evidence" value="ECO:0007669"/>
    <property type="project" value="UniProtKB-ARBA"/>
</dbReference>
<dbReference type="FunFam" id="3.30.70.360:FF:000001">
    <property type="entry name" value="N-acetyldiaminopimelate deacetylase"/>
    <property type="match status" value="1"/>
</dbReference>
<feature type="binding site" evidence="2">
    <location>
        <position position="373"/>
    </location>
    <ligand>
        <name>Mn(2+)</name>
        <dbReference type="ChEBI" id="CHEBI:29035"/>
        <label>2</label>
    </ligand>
</feature>
<name>A0A0J9F4M6_9FIRM</name>
<dbReference type="InterPro" id="IPR017439">
    <property type="entry name" value="Amidohydrolase"/>
</dbReference>
<reference evidence="4 5" key="1">
    <citation type="submission" date="2011-04" db="EMBL/GenBank/DDBJ databases">
        <title>The Genome Sequence of Clostridium citroniae WAL-19142.</title>
        <authorList>
            <consortium name="The Broad Institute Genome Sequencing Platform"/>
            <person name="Earl A."/>
            <person name="Ward D."/>
            <person name="Feldgarden M."/>
            <person name="Gevers D."/>
            <person name="Warren Y.A."/>
            <person name="Tyrrell K.L."/>
            <person name="Citron D.M."/>
            <person name="Goldstein E.J."/>
            <person name="Daigneault M."/>
            <person name="Allen-Vercoe E."/>
            <person name="Young S.K."/>
            <person name="Zeng Q."/>
            <person name="Gargeya S."/>
            <person name="Fitzgerald M."/>
            <person name="Haas B."/>
            <person name="Abouelleil A."/>
            <person name="Alvarado L."/>
            <person name="Arachchi H.M."/>
            <person name="Berlin A."/>
            <person name="Brown A."/>
            <person name="Chapman S.B."/>
            <person name="Chen Z."/>
            <person name="Dunbar C."/>
            <person name="Freedman E."/>
            <person name="Gearin G."/>
            <person name="Gellesch M."/>
            <person name="Goldberg J."/>
            <person name="Griggs A."/>
            <person name="Gujja S."/>
            <person name="Heilman E.R."/>
            <person name="Heiman D."/>
            <person name="Howarth C."/>
            <person name="Larson L."/>
            <person name="Lui A."/>
            <person name="MacDonald P.J."/>
            <person name="Mehta T."/>
            <person name="Montmayeur A."/>
            <person name="Murphy C."/>
            <person name="Neiman D."/>
            <person name="Pearson M."/>
            <person name="Priest M."/>
            <person name="Roberts A."/>
            <person name="Saif S."/>
            <person name="Shea T."/>
            <person name="Shenoy N."/>
            <person name="Sisk P."/>
            <person name="Stolte C."/>
            <person name="Sykes S."/>
            <person name="White J."/>
            <person name="Yandava C."/>
            <person name="Wortman J."/>
            <person name="Nusbaum C."/>
            <person name="Birren B."/>
        </authorList>
    </citation>
    <scope>NUCLEOTIDE SEQUENCE [LARGE SCALE GENOMIC DNA]</scope>
    <source>
        <strain evidence="4 5">WAL-19142</strain>
    </source>
</reference>
<dbReference type="GeneID" id="93165341"/>
<dbReference type="AlphaFoldDB" id="A0A0J9F4M6"/>
<feature type="binding site" evidence="2">
    <location>
        <position position="144"/>
    </location>
    <ligand>
        <name>Mn(2+)</name>
        <dbReference type="ChEBI" id="CHEBI:29035"/>
        <label>2</label>
    </ligand>
</feature>
<evidence type="ECO:0000313" key="4">
    <source>
        <dbReference type="EMBL" id="KMW23190.1"/>
    </source>
</evidence>
<dbReference type="PANTHER" id="PTHR11014:SF63">
    <property type="entry name" value="METALLOPEPTIDASE, PUTATIVE (AFU_ORTHOLOGUE AFUA_6G09600)-RELATED"/>
    <property type="match status" value="1"/>
</dbReference>
<dbReference type="CDD" id="cd03886">
    <property type="entry name" value="M20_Acy1"/>
    <property type="match status" value="1"/>
</dbReference>
<dbReference type="GO" id="GO:0046872">
    <property type="term" value="F:metal ion binding"/>
    <property type="evidence" value="ECO:0007669"/>
    <property type="project" value="UniProtKB-KW"/>
</dbReference>
<feature type="domain" description="Peptidase M20 dimerisation" evidence="3">
    <location>
        <begin position="195"/>
        <end position="292"/>
    </location>
</feature>
<dbReference type="PIRSF" id="PIRSF005962">
    <property type="entry name" value="Pept_M20D_amidohydro"/>
    <property type="match status" value="1"/>
</dbReference>
<evidence type="ECO:0000259" key="3">
    <source>
        <dbReference type="Pfam" id="PF07687"/>
    </source>
</evidence>
<accession>A0A0J9F4M6</accession>
<dbReference type="SUPFAM" id="SSF55031">
    <property type="entry name" value="Bacterial exopeptidase dimerisation domain"/>
    <property type="match status" value="1"/>
</dbReference>
<feature type="binding site" evidence="2">
    <location>
        <position position="170"/>
    </location>
    <ligand>
        <name>Mn(2+)</name>
        <dbReference type="ChEBI" id="CHEBI:29035"/>
        <label>2</label>
    </ligand>
</feature>
<dbReference type="OrthoDB" id="9776731at2"/>
<dbReference type="Pfam" id="PF07687">
    <property type="entry name" value="M20_dimer"/>
    <property type="match status" value="1"/>
</dbReference>
<keyword evidence="1" id="KW-0378">Hydrolase</keyword>
<protein>
    <recommendedName>
        <fullName evidence="3">Peptidase M20 dimerisation domain-containing protein</fullName>
    </recommendedName>
</protein>
<keyword evidence="2" id="KW-0464">Manganese</keyword>
<feature type="binding site" evidence="2">
    <location>
        <position position="108"/>
    </location>
    <ligand>
        <name>Mn(2+)</name>
        <dbReference type="ChEBI" id="CHEBI:29035"/>
        <label>2</label>
    </ligand>
</feature>
<comment type="cofactor">
    <cofactor evidence="2">
        <name>Mn(2+)</name>
        <dbReference type="ChEBI" id="CHEBI:29035"/>
    </cofactor>
    <text evidence="2">The Mn(2+) ion enhances activity.</text>
</comment>
<dbReference type="Proteomes" id="UP000037392">
    <property type="component" value="Unassembled WGS sequence"/>
</dbReference>
<dbReference type="PANTHER" id="PTHR11014">
    <property type="entry name" value="PEPTIDASE M20 FAMILY MEMBER"/>
    <property type="match status" value="1"/>
</dbReference>
<evidence type="ECO:0000256" key="2">
    <source>
        <dbReference type="PIRSR" id="PIRSR005962-1"/>
    </source>
</evidence>